<name>A0ABQ5CJI9_9ASTR</name>
<sequence>MQTRSSSNLVGNYSSNPTTSNPRRRNRRRSNQRVEPFALEESPLVTMADQRTMAELLRAPTEGYAETIVVPPILAEHFELKHSLINMMTSDQFFGLEKDNPHDHIRWFNKITSTIKYKDVPNSAIKLMLFPFSLAGAARRWLEKEPPSDKVFNPGILIHENLFEVTNCATLDKNVKKISYASLILEDFNPPLYELPFHKEVPGLGALLSFSSENEEKVFNPGIITSKRVHTSLLLELSHRGTKAFKVIKILESPIEIFPCSYGEDIRVLDVPCEDVRLLEYTAEAILNCVLTYTFLKKHRLANCTFTFDERFVVFIDELDAVGRERGFIKGFGRQERDATLNQLVCLDVFEGRGNVITIASTNKPDILNPALVRPGRFDRKIFIPEPGLIGRVDILKVHARKKPKSEDVDYAAVAAMTDRMVGAELVNIVEVAAINMMRDGRTESELRAQRYTKSQSVTRPQVSLHGWELRCEHMFLSSMVGSKLPTKRRINCGLRPSDNKKVMLRKMKEGHKKFKMSLTYIAQAGKDPFLEYKDLKMADWPVFVSIRNSSAFLLAKEQEMKVDGKLVAADLGMGRCRFRNGLLHVDAIIVDFQHA</sequence>
<evidence type="ECO:0000259" key="2">
    <source>
        <dbReference type="Pfam" id="PF00004"/>
    </source>
</evidence>
<feature type="domain" description="AAA ATPase AAA+ lid" evidence="3">
    <location>
        <begin position="408"/>
        <end position="445"/>
    </location>
</feature>
<dbReference type="PANTHER" id="PTHR23076">
    <property type="entry name" value="METALLOPROTEASE M41 FTSH"/>
    <property type="match status" value="1"/>
</dbReference>
<dbReference type="Gene3D" id="1.10.8.60">
    <property type="match status" value="1"/>
</dbReference>
<evidence type="ECO:0000259" key="3">
    <source>
        <dbReference type="Pfam" id="PF17862"/>
    </source>
</evidence>
<keyword evidence="4" id="KW-0548">Nucleotidyltransferase</keyword>
<feature type="domain" description="ATPase AAA-type core" evidence="2">
    <location>
        <begin position="311"/>
        <end position="385"/>
    </location>
</feature>
<dbReference type="Pfam" id="PF00004">
    <property type="entry name" value="AAA"/>
    <property type="match status" value="1"/>
</dbReference>
<comment type="caution">
    <text evidence="4">The sequence shown here is derived from an EMBL/GenBank/DDBJ whole genome shotgun (WGS) entry which is preliminary data.</text>
</comment>
<feature type="compositionally biased region" description="Polar residues" evidence="1">
    <location>
        <begin position="1"/>
        <end position="13"/>
    </location>
</feature>
<dbReference type="EMBL" id="BQNB010014328">
    <property type="protein sequence ID" value="GJT26869.1"/>
    <property type="molecule type" value="Genomic_DNA"/>
</dbReference>
<organism evidence="4 5">
    <name type="scientific">Tanacetum coccineum</name>
    <dbReference type="NCBI Taxonomy" id="301880"/>
    <lineage>
        <taxon>Eukaryota</taxon>
        <taxon>Viridiplantae</taxon>
        <taxon>Streptophyta</taxon>
        <taxon>Embryophyta</taxon>
        <taxon>Tracheophyta</taxon>
        <taxon>Spermatophyta</taxon>
        <taxon>Magnoliopsida</taxon>
        <taxon>eudicotyledons</taxon>
        <taxon>Gunneridae</taxon>
        <taxon>Pentapetalae</taxon>
        <taxon>asterids</taxon>
        <taxon>campanulids</taxon>
        <taxon>Asterales</taxon>
        <taxon>Asteraceae</taxon>
        <taxon>Asteroideae</taxon>
        <taxon>Anthemideae</taxon>
        <taxon>Anthemidinae</taxon>
        <taxon>Tanacetum</taxon>
    </lineage>
</organism>
<protein>
    <submittedName>
        <fullName evidence="4">Reverse transcriptase domain-containing protein</fullName>
    </submittedName>
</protein>
<accession>A0ABQ5CJI9</accession>
<dbReference type="InterPro" id="IPR041569">
    <property type="entry name" value="AAA_lid_3"/>
</dbReference>
<dbReference type="InterPro" id="IPR003959">
    <property type="entry name" value="ATPase_AAA_core"/>
</dbReference>
<dbReference type="SUPFAM" id="SSF52540">
    <property type="entry name" value="P-loop containing nucleoside triphosphate hydrolases"/>
    <property type="match status" value="1"/>
</dbReference>
<dbReference type="Proteomes" id="UP001151760">
    <property type="component" value="Unassembled WGS sequence"/>
</dbReference>
<proteinExistence type="predicted"/>
<keyword evidence="4" id="KW-0808">Transferase</keyword>
<dbReference type="Pfam" id="PF17862">
    <property type="entry name" value="AAA_lid_3"/>
    <property type="match status" value="1"/>
</dbReference>
<evidence type="ECO:0000256" key="1">
    <source>
        <dbReference type="SAM" id="MobiDB-lite"/>
    </source>
</evidence>
<dbReference type="InterPro" id="IPR027417">
    <property type="entry name" value="P-loop_NTPase"/>
</dbReference>
<dbReference type="Gene3D" id="3.40.50.300">
    <property type="entry name" value="P-loop containing nucleotide triphosphate hydrolases"/>
    <property type="match status" value="1"/>
</dbReference>
<keyword evidence="4" id="KW-0695">RNA-directed DNA polymerase</keyword>
<dbReference type="PANTHER" id="PTHR23076:SF56">
    <property type="entry name" value="INACTIVE ATP-DEPENDENT ZINC METALLOPROTEASE FTSHI 2, CHLOROPLASTIC-RELATED"/>
    <property type="match status" value="1"/>
</dbReference>
<evidence type="ECO:0000313" key="5">
    <source>
        <dbReference type="Proteomes" id="UP001151760"/>
    </source>
</evidence>
<reference evidence="4" key="1">
    <citation type="journal article" date="2022" name="Int. J. Mol. Sci.">
        <title>Draft Genome of Tanacetum Coccineum: Genomic Comparison of Closely Related Tanacetum-Family Plants.</title>
        <authorList>
            <person name="Yamashiro T."/>
            <person name="Shiraishi A."/>
            <person name="Nakayama K."/>
            <person name="Satake H."/>
        </authorList>
    </citation>
    <scope>NUCLEOTIDE SEQUENCE</scope>
</reference>
<reference evidence="4" key="2">
    <citation type="submission" date="2022-01" db="EMBL/GenBank/DDBJ databases">
        <authorList>
            <person name="Yamashiro T."/>
            <person name="Shiraishi A."/>
            <person name="Satake H."/>
            <person name="Nakayama K."/>
        </authorList>
    </citation>
    <scope>NUCLEOTIDE SEQUENCE</scope>
</reference>
<evidence type="ECO:0000313" key="4">
    <source>
        <dbReference type="EMBL" id="GJT26869.1"/>
    </source>
</evidence>
<dbReference type="GO" id="GO:0003964">
    <property type="term" value="F:RNA-directed DNA polymerase activity"/>
    <property type="evidence" value="ECO:0007669"/>
    <property type="project" value="UniProtKB-KW"/>
</dbReference>
<gene>
    <name evidence="4" type="ORF">Tco_0907144</name>
</gene>
<feature type="compositionally biased region" description="Basic residues" evidence="1">
    <location>
        <begin position="22"/>
        <end position="31"/>
    </location>
</feature>
<keyword evidence="5" id="KW-1185">Reference proteome</keyword>
<feature type="region of interest" description="Disordered" evidence="1">
    <location>
        <begin position="1"/>
        <end position="38"/>
    </location>
</feature>